<sequence>MEKPAEAAASRGDVKDPGAVVPISAKNPGTRPTDGGSGDWMRLDPPPGASSKTKLLIKKAEKTIRVAVDLLGREQTVMPPPEVAALLKNVKAEGIGNGELTEIYTKVIGKTQQTKDSLLAMDDKVKQTSKLMADDKSKNLAAIKTIVMQLKSDMAPYSLVSGKLTASQDLTLLRLVGDALLKICKKIVEAADHNWDIAHGGGNGGGGGGGIPGGGQQGGGGGQAGGGGDGGLGGLLSMLPMLGMIPISLIPMLPMLTELFNGEGDKQAEDKKAEGGGPPPPPPGEGKPAEGQNAAPGDPNNPTEGAKPTEGAAAGNDPNKPTGEPAKPEDQKPKETPQATA</sequence>
<feature type="compositionally biased region" description="Basic and acidic residues" evidence="1">
    <location>
        <begin position="326"/>
        <end position="335"/>
    </location>
</feature>
<dbReference type="Proteomes" id="UP000470876">
    <property type="component" value="Unassembled WGS sequence"/>
</dbReference>
<protein>
    <submittedName>
        <fullName evidence="2">Uncharacterized protein</fullName>
    </submittedName>
</protein>
<dbReference type="EMBL" id="JAAGUX010000002">
    <property type="protein sequence ID" value="NEW54316.1"/>
    <property type="molecule type" value="Genomic_DNA"/>
</dbReference>
<evidence type="ECO:0000313" key="3">
    <source>
        <dbReference type="Proteomes" id="UP000470876"/>
    </source>
</evidence>
<feature type="region of interest" description="Disordered" evidence="1">
    <location>
        <begin position="206"/>
        <end position="226"/>
    </location>
</feature>
<name>A0ABX0CEU9_9NOCA</name>
<organism evidence="2 3">
    <name type="scientific">Nocardia cyriacigeorgica</name>
    <dbReference type="NCBI Taxonomy" id="135487"/>
    <lineage>
        <taxon>Bacteria</taxon>
        <taxon>Bacillati</taxon>
        <taxon>Actinomycetota</taxon>
        <taxon>Actinomycetes</taxon>
        <taxon>Mycobacteriales</taxon>
        <taxon>Nocardiaceae</taxon>
        <taxon>Nocardia</taxon>
    </lineage>
</organism>
<dbReference type="RefSeq" id="WP_163824362.1">
    <property type="nucleotide sequence ID" value="NZ_JAAGUX010000002.1"/>
</dbReference>
<accession>A0ABX0CEU9</accession>
<proteinExistence type="predicted"/>
<comment type="caution">
    <text evidence="2">The sequence shown here is derived from an EMBL/GenBank/DDBJ whole genome shotgun (WGS) entry which is preliminary data.</text>
</comment>
<gene>
    <name evidence="2" type="ORF">GV794_01340</name>
</gene>
<feature type="region of interest" description="Disordered" evidence="1">
    <location>
        <begin position="266"/>
        <end position="341"/>
    </location>
</feature>
<keyword evidence="3" id="KW-1185">Reference proteome</keyword>
<evidence type="ECO:0000313" key="2">
    <source>
        <dbReference type="EMBL" id="NEW54316.1"/>
    </source>
</evidence>
<reference evidence="2 3" key="1">
    <citation type="submission" date="2020-01" db="EMBL/GenBank/DDBJ databases">
        <title>Genetics and antimicrobial susceptibilities of Nocardia species isolated from the soil; a comparison with species isolated from humans.</title>
        <authorList>
            <person name="Carrasco G."/>
            <person name="Monzon S."/>
            <person name="Sansegundo M."/>
            <person name="Garcia E."/>
            <person name="Garrido N."/>
            <person name="Medina M.J."/>
            <person name="Villalon P."/>
            <person name="Ramirez-Arocha A.C."/>
            <person name="Jimenez P."/>
            <person name="Cuesta I."/>
            <person name="Valdezate S."/>
        </authorList>
    </citation>
    <scope>NUCLEOTIDE SEQUENCE [LARGE SCALE GENOMIC DNA]</scope>
    <source>
        <strain evidence="2 3">CNM20110649</strain>
    </source>
</reference>
<evidence type="ECO:0000256" key="1">
    <source>
        <dbReference type="SAM" id="MobiDB-lite"/>
    </source>
</evidence>
<feature type="region of interest" description="Disordered" evidence="1">
    <location>
        <begin position="1"/>
        <end position="39"/>
    </location>
</feature>